<reference evidence="5" key="1">
    <citation type="submission" date="2017-12" db="EMBL/GenBank/DDBJ databases">
        <title>High-resolution comparative analysis of great ape genomes.</title>
        <authorList>
            <person name="Pollen A."/>
            <person name="Hastie A."/>
            <person name="Hormozdiari F."/>
            <person name="Dougherty M."/>
            <person name="Liu R."/>
            <person name="Chaisson M."/>
            <person name="Hoppe E."/>
            <person name="Hill C."/>
            <person name="Pang A."/>
            <person name="Hillier L."/>
            <person name="Baker C."/>
            <person name="Armstrong J."/>
            <person name="Shendure J."/>
            <person name="Paten B."/>
            <person name="Wilson R."/>
            <person name="Chao H."/>
            <person name="Schneider V."/>
            <person name="Ventura M."/>
            <person name="Kronenberg Z."/>
            <person name="Murali S."/>
            <person name="Gordon D."/>
            <person name="Cantsilieris S."/>
            <person name="Munson K."/>
            <person name="Nelson B."/>
            <person name="Raja A."/>
            <person name="Underwood J."/>
            <person name="Diekhans M."/>
            <person name="Fiddes I."/>
            <person name="Haussler D."/>
            <person name="Eichler E."/>
        </authorList>
    </citation>
    <scope>NUCLEOTIDE SEQUENCE [LARGE SCALE GENOMIC DNA]</scope>
    <source>
        <strain evidence="5">Susie</strain>
    </source>
</reference>
<accession>A0A2J8XKY1</accession>
<evidence type="ECO:0000313" key="5">
    <source>
        <dbReference type="EMBL" id="PNJ82683.1"/>
    </source>
</evidence>
<proteinExistence type="predicted"/>
<evidence type="ECO:0000256" key="2">
    <source>
        <dbReference type="ARBA" id="ARBA00022692"/>
    </source>
</evidence>
<gene>
    <name evidence="5" type="ORF">CR201_G0001086</name>
</gene>
<comment type="subcellular location">
    <subcellularLocation>
        <location evidence="1">Membrane</location>
        <topology evidence="1">Multi-pass membrane protein</topology>
    </subcellularLocation>
</comment>
<organism evidence="5">
    <name type="scientific">Pongo abelii</name>
    <name type="common">Sumatran orangutan</name>
    <name type="synonym">Pongo pygmaeus abelii</name>
    <dbReference type="NCBI Taxonomy" id="9601"/>
    <lineage>
        <taxon>Eukaryota</taxon>
        <taxon>Metazoa</taxon>
        <taxon>Chordata</taxon>
        <taxon>Craniata</taxon>
        <taxon>Vertebrata</taxon>
        <taxon>Euteleostomi</taxon>
        <taxon>Mammalia</taxon>
        <taxon>Eutheria</taxon>
        <taxon>Euarchontoglires</taxon>
        <taxon>Primates</taxon>
        <taxon>Haplorrhini</taxon>
        <taxon>Catarrhini</taxon>
        <taxon>Hominidae</taxon>
        <taxon>Pongo</taxon>
    </lineage>
</organism>
<evidence type="ECO:0000256" key="3">
    <source>
        <dbReference type="ARBA" id="ARBA00022989"/>
    </source>
</evidence>
<dbReference type="PANTHER" id="PTHR23112">
    <property type="entry name" value="G PROTEIN-COUPLED RECEPTOR 157-RELATED"/>
    <property type="match status" value="1"/>
</dbReference>
<evidence type="ECO:0000256" key="1">
    <source>
        <dbReference type="ARBA" id="ARBA00004141"/>
    </source>
</evidence>
<keyword evidence="4" id="KW-0472">Membrane</keyword>
<evidence type="ECO:0000256" key="4">
    <source>
        <dbReference type="ARBA" id="ARBA00023136"/>
    </source>
</evidence>
<keyword evidence="3" id="KW-1133">Transmembrane helix</keyword>
<dbReference type="GO" id="GO:0004930">
    <property type="term" value="F:G protein-coupled receptor activity"/>
    <property type="evidence" value="ECO:0007669"/>
    <property type="project" value="TreeGrafter"/>
</dbReference>
<name>A0A2J8XKY1_PONAB</name>
<dbReference type="GO" id="GO:0005886">
    <property type="term" value="C:plasma membrane"/>
    <property type="evidence" value="ECO:0007669"/>
    <property type="project" value="TreeGrafter"/>
</dbReference>
<dbReference type="GO" id="GO:0007189">
    <property type="term" value="P:adenylate cyclase-activating G protein-coupled receptor signaling pathway"/>
    <property type="evidence" value="ECO:0007669"/>
    <property type="project" value="TreeGrafter"/>
</dbReference>
<comment type="caution">
    <text evidence="5">The sequence shown here is derived from an EMBL/GenBank/DDBJ whole genome shotgun (WGS) entry which is preliminary data.</text>
</comment>
<protein>
    <submittedName>
        <fullName evidence="5">TMEM116 isoform 18</fullName>
    </submittedName>
</protein>
<dbReference type="EMBL" id="NDHI03003364">
    <property type="protein sequence ID" value="PNJ82683.1"/>
    <property type="molecule type" value="Genomic_DNA"/>
</dbReference>
<dbReference type="PANTHER" id="PTHR23112:SF0">
    <property type="entry name" value="TRANSMEMBRANE PROTEIN 116"/>
    <property type="match status" value="1"/>
</dbReference>
<keyword evidence="2" id="KW-0812">Transmembrane</keyword>
<feature type="non-terminal residue" evidence="5">
    <location>
        <position position="51"/>
    </location>
</feature>
<dbReference type="AlphaFoldDB" id="A0A2J8XKY1"/>
<sequence length="51" mass="5760">MATLSVIGSSSLIAYAVFQNIQKSLEIRPLFYLSFCDLLLGLCWLTETLLY</sequence>